<keyword evidence="2" id="KW-1185">Reference proteome</keyword>
<accession>A0A7G5GN46</accession>
<dbReference type="EMBL" id="CP059732">
    <property type="protein sequence ID" value="QMW00288.1"/>
    <property type="molecule type" value="Genomic_DNA"/>
</dbReference>
<evidence type="ECO:0000313" key="1">
    <source>
        <dbReference type="EMBL" id="QMW00288.1"/>
    </source>
</evidence>
<dbReference type="KEGG" id="sfol:H3H32_19905"/>
<protein>
    <submittedName>
        <fullName evidence="1">Uncharacterized protein</fullName>
    </submittedName>
</protein>
<dbReference type="InterPro" id="IPR046732">
    <property type="entry name" value="DUF6624"/>
</dbReference>
<reference evidence="1 2" key="1">
    <citation type="submission" date="2020-07" db="EMBL/GenBank/DDBJ databases">
        <title>Spirosoma foliorum sp. nov., isolated from the leaves on the Nejang mountain Korea, Republic of.</title>
        <authorList>
            <person name="Ho H."/>
            <person name="Lee Y.-J."/>
            <person name="Nurcahyanto D.-A."/>
            <person name="Kim S.-G."/>
        </authorList>
    </citation>
    <scope>NUCLEOTIDE SEQUENCE [LARGE SCALE GENOMIC DNA]</scope>
    <source>
        <strain evidence="1 2">PL0136</strain>
    </source>
</reference>
<organism evidence="1 2">
    <name type="scientific">Spirosoma foliorum</name>
    <dbReference type="NCBI Taxonomy" id="2710596"/>
    <lineage>
        <taxon>Bacteria</taxon>
        <taxon>Pseudomonadati</taxon>
        <taxon>Bacteroidota</taxon>
        <taxon>Cytophagia</taxon>
        <taxon>Cytophagales</taxon>
        <taxon>Cytophagaceae</taxon>
        <taxon>Spirosoma</taxon>
    </lineage>
</organism>
<dbReference type="AlphaFoldDB" id="A0A7G5GN46"/>
<proteinExistence type="predicted"/>
<name>A0A7G5GN46_9BACT</name>
<dbReference type="Proteomes" id="UP000515369">
    <property type="component" value="Chromosome"/>
</dbReference>
<dbReference type="RefSeq" id="WP_182457405.1">
    <property type="nucleotide sequence ID" value="NZ_CP059732.1"/>
</dbReference>
<gene>
    <name evidence="1" type="ORF">H3H32_19905</name>
</gene>
<evidence type="ECO:0000313" key="2">
    <source>
        <dbReference type="Proteomes" id="UP000515369"/>
    </source>
</evidence>
<dbReference type="Pfam" id="PF20329">
    <property type="entry name" value="DUF6624"/>
    <property type="match status" value="1"/>
</dbReference>
<sequence>MRFLLFAFSLLPISAFGQSINSLKRELDSMYVLDQRNRIWLTKLGNNQPLTDSLTTLYKVDRTKLAGVLWTEQIKIDSSNLKRADVILKQQGYPGKTKVGLPTNEVVFYIIQHAHTVDNYLPAVKKAADEGELPFRQYALMLDRSLMYAQKPQLYGTQVACRKLRSSLTSRCFVWPIEDYRNVNQRRKQAGLLLTVAENALRVNASYDPSLTMESARKLYILEL</sequence>